<dbReference type="GO" id="GO:0016787">
    <property type="term" value="F:hydrolase activity"/>
    <property type="evidence" value="ECO:0007669"/>
    <property type="project" value="UniProtKB-KW"/>
</dbReference>
<gene>
    <name evidence="3" type="ORF">GP475_01305</name>
</gene>
<dbReference type="CDD" id="cd04690">
    <property type="entry name" value="NUDIX_Hydrolase"/>
    <property type="match status" value="1"/>
</dbReference>
<dbReference type="InterPro" id="IPR000086">
    <property type="entry name" value="NUDIX_hydrolase_dom"/>
</dbReference>
<dbReference type="KEGG" id="cpoy:GP475_01305"/>
<reference evidence="3 4" key="1">
    <citation type="submission" date="2019-12" db="EMBL/GenBank/DDBJ databases">
        <title>Corynebacterium sp. nov., isolated from feces of the Anser Albifrons in China.</title>
        <authorList>
            <person name="Liu Q."/>
        </authorList>
    </citation>
    <scope>NUCLEOTIDE SEQUENCE [LARGE SCALE GENOMIC DNA]</scope>
    <source>
        <strain evidence="3 4">4H37-19</strain>
    </source>
</reference>
<comment type="cofactor">
    <cofactor evidence="1">
        <name>Mg(2+)</name>
        <dbReference type="ChEBI" id="CHEBI:18420"/>
    </cofactor>
</comment>
<evidence type="ECO:0000256" key="1">
    <source>
        <dbReference type="ARBA" id="ARBA00001946"/>
    </source>
</evidence>
<evidence type="ECO:0000313" key="3">
    <source>
        <dbReference type="EMBL" id="QNQ89414.1"/>
    </source>
</evidence>
<proteinExistence type="predicted"/>
<sequence length="135" mass="15103">MAIHVHCLIYEQDEHVLLVRKRNTQKFMFPGGKPEPGESSSDTIIRECAEELQVELDPQRLTFLGEFNAQAANEPDQTVVAQAWSTTEHIHPHIAAEIAELIWWPVSNGPDPHIADLSNRYLVGGALWQSSGGHE</sequence>
<accession>A0A7H0SLI9</accession>
<evidence type="ECO:0000256" key="2">
    <source>
        <dbReference type="ARBA" id="ARBA00022801"/>
    </source>
</evidence>
<dbReference type="PANTHER" id="PTHR43046:SF2">
    <property type="entry name" value="8-OXO-DGTP DIPHOSPHATASE-RELATED"/>
    <property type="match status" value="1"/>
</dbReference>
<dbReference type="SUPFAM" id="SSF55811">
    <property type="entry name" value="Nudix"/>
    <property type="match status" value="1"/>
</dbReference>
<keyword evidence="2" id="KW-0378">Hydrolase</keyword>
<dbReference type="PANTHER" id="PTHR43046">
    <property type="entry name" value="GDP-MANNOSE MANNOSYL HYDROLASE"/>
    <property type="match status" value="1"/>
</dbReference>
<dbReference type="InterPro" id="IPR015797">
    <property type="entry name" value="NUDIX_hydrolase-like_dom_sf"/>
</dbReference>
<dbReference type="Proteomes" id="UP000516320">
    <property type="component" value="Chromosome"/>
</dbReference>
<dbReference type="Pfam" id="PF00293">
    <property type="entry name" value="NUDIX"/>
    <property type="match status" value="1"/>
</dbReference>
<dbReference type="Gene3D" id="3.90.79.10">
    <property type="entry name" value="Nucleoside Triphosphate Pyrophosphohydrolase"/>
    <property type="match status" value="1"/>
</dbReference>
<dbReference type="PROSITE" id="PS51462">
    <property type="entry name" value="NUDIX"/>
    <property type="match status" value="1"/>
</dbReference>
<organism evidence="3 4">
    <name type="scientific">Corynebacterium poyangense</name>
    <dbReference type="NCBI Taxonomy" id="2684405"/>
    <lineage>
        <taxon>Bacteria</taxon>
        <taxon>Bacillati</taxon>
        <taxon>Actinomycetota</taxon>
        <taxon>Actinomycetes</taxon>
        <taxon>Mycobacteriales</taxon>
        <taxon>Corynebacteriaceae</taxon>
        <taxon>Corynebacterium</taxon>
    </lineage>
</organism>
<name>A0A7H0SLI9_9CORY</name>
<keyword evidence="4" id="KW-1185">Reference proteome</keyword>
<protein>
    <submittedName>
        <fullName evidence="3">NUDIX domain-containing protein</fullName>
    </submittedName>
</protein>
<dbReference type="RefSeq" id="WP_187974870.1">
    <property type="nucleotide sequence ID" value="NZ_CP046884.1"/>
</dbReference>
<dbReference type="AlphaFoldDB" id="A0A7H0SLI9"/>
<evidence type="ECO:0000313" key="4">
    <source>
        <dbReference type="Proteomes" id="UP000516320"/>
    </source>
</evidence>
<dbReference type="EMBL" id="CP046884">
    <property type="protein sequence ID" value="QNQ89414.1"/>
    <property type="molecule type" value="Genomic_DNA"/>
</dbReference>